<evidence type="ECO:0000313" key="2">
    <source>
        <dbReference type="Proteomes" id="UP000008974"/>
    </source>
</evidence>
<dbReference type="OrthoDB" id="10255715at2759"/>
<comment type="caution">
    <text evidence="1">The sequence shown here is derived from an EMBL/GenBank/DDBJ whole genome shotgun (WGS) entry which is preliminary data.</text>
</comment>
<name>E1F6U8_GIAIA</name>
<protein>
    <submittedName>
        <fullName evidence="1">Uncharacterized protein</fullName>
    </submittedName>
</protein>
<sequence>MRIAFQHKDKKQVVNNLRAGLLNDIAPHWFPPNALLQVTFCMNDGKVYLESYPKSMYFKPFNGTWSRASTDSFAFKPPFSISASQRGTYTITFYLDKHDRDTLQHTHSSVSGNNRQLPERFSTMDMSPVDVRYGEFATVSSAIISIKDANQTSMCLSDLSKTVQEQLSASKVLASARFRMHPSFILRQNLFVSKAQESSFSSVLDESSLSLTVLQPKCDTLYILTTCQDTSELDEVLLRIFGDTNTSTVGSAGLCKSFLKGNYVLIRRLFDLFAQLSYNWSLVMANRDAMLCLVDTVELWISPIVIFALLTNIPIYTLKEYTDLLSRCQDAGKALNQTCDSMMSSITLPYTGDLQAITLNSSLSQTLLPSRESLLKTSANTFYSTTHSGDRPSLPQTFFLPEIETTLFANANELLTLPLQTHLVDIQEAIHKYLDWSLALTANRYTVWVRLTLNSSVYNRLSHEIDQIFCVSHCLTSTDMISDCSIILNLDGDDTGGTGFTVQSLCELFLRGPHTAKHGGSATET</sequence>
<proteinExistence type="predicted"/>
<dbReference type="OMA" id="ANRYTVW"/>
<accession>E1F6U8</accession>
<dbReference type="EMBL" id="ACVC01000209">
    <property type="protein sequence ID" value="EFO61770.1"/>
    <property type="molecule type" value="Genomic_DNA"/>
</dbReference>
<evidence type="ECO:0000313" key="1">
    <source>
        <dbReference type="EMBL" id="EFO61770.1"/>
    </source>
</evidence>
<gene>
    <name evidence="1" type="ORF">GLP15_2203</name>
</gene>
<dbReference type="VEuPathDB" id="GiardiaDB:GLP15_2203"/>
<reference evidence="1 2" key="1">
    <citation type="journal article" date="2010" name="BMC Genomics">
        <title>Genome analysis and comparative genomics of a Giardia intestinalis assemblage E isolate.</title>
        <authorList>
            <person name="Jerlstrom-Hultqvist J."/>
            <person name="Franzen O."/>
            <person name="Ankarklev J."/>
            <person name="Xu F."/>
            <person name="Nohynkova E."/>
            <person name="Andersson J.O."/>
            <person name="Svard S.G."/>
            <person name="Andersson B."/>
        </authorList>
    </citation>
    <scope>NUCLEOTIDE SEQUENCE [LARGE SCALE GENOMIC DNA]</scope>
    <source>
        <strain evidence="1 2">P15</strain>
    </source>
</reference>
<dbReference type="Proteomes" id="UP000008974">
    <property type="component" value="Unassembled WGS sequence"/>
</dbReference>
<organism evidence="1 2">
    <name type="scientific">Giardia intestinalis (strain P15)</name>
    <name type="common">Giardia lamblia</name>
    <dbReference type="NCBI Taxonomy" id="658858"/>
    <lineage>
        <taxon>Eukaryota</taxon>
        <taxon>Metamonada</taxon>
        <taxon>Diplomonadida</taxon>
        <taxon>Hexamitidae</taxon>
        <taxon>Giardiinae</taxon>
        <taxon>Giardia</taxon>
    </lineage>
</organism>
<dbReference type="AlphaFoldDB" id="E1F6U8"/>